<dbReference type="InterPro" id="IPR049163">
    <property type="entry name" value="Pif1-like_2B_dom"/>
</dbReference>
<dbReference type="InterPro" id="IPR010285">
    <property type="entry name" value="DNA_helicase_pif1-like_DEAD"/>
</dbReference>
<dbReference type="EMBL" id="NCKV01002622">
    <property type="protein sequence ID" value="RWS26596.1"/>
    <property type="molecule type" value="Genomic_DNA"/>
</dbReference>
<dbReference type="PANTHER" id="PTHR10492:SF57">
    <property type="entry name" value="ATP-DEPENDENT DNA HELICASE"/>
    <property type="match status" value="1"/>
</dbReference>
<keyword evidence="1" id="KW-0378">Hydrolase</keyword>
<evidence type="ECO:0000313" key="4">
    <source>
        <dbReference type="EMBL" id="RWS26596.1"/>
    </source>
</evidence>
<organism evidence="4 5">
    <name type="scientific">Leptotrombidium deliense</name>
    <dbReference type="NCBI Taxonomy" id="299467"/>
    <lineage>
        <taxon>Eukaryota</taxon>
        <taxon>Metazoa</taxon>
        <taxon>Ecdysozoa</taxon>
        <taxon>Arthropoda</taxon>
        <taxon>Chelicerata</taxon>
        <taxon>Arachnida</taxon>
        <taxon>Acari</taxon>
        <taxon>Acariformes</taxon>
        <taxon>Trombidiformes</taxon>
        <taxon>Prostigmata</taxon>
        <taxon>Anystina</taxon>
        <taxon>Parasitengona</taxon>
        <taxon>Trombiculoidea</taxon>
        <taxon>Trombiculidae</taxon>
        <taxon>Leptotrombidium</taxon>
    </lineage>
</organism>
<feature type="domain" description="DNA helicase Pif1-like 2B" evidence="3">
    <location>
        <begin position="546"/>
        <end position="590"/>
    </location>
</feature>
<keyword evidence="1" id="KW-0067">ATP-binding</keyword>
<comment type="similarity">
    <text evidence="1">Belongs to the helicase family.</text>
</comment>
<keyword evidence="1" id="KW-0234">DNA repair</keyword>
<keyword evidence="1" id="KW-0233">DNA recombination</keyword>
<dbReference type="VEuPathDB" id="VectorBase:LDEU005444"/>
<dbReference type="GO" id="GO:0000723">
    <property type="term" value="P:telomere maintenance"/>
    <property type="evidence" value="ECO:0007669"/>
    <property type="project" value="InterPro"/>
</dbReference>
<keyword evidence="1" id="KW-0547">Nucleotide-binding</keyword>
<keyword evidence="1" id="KW-0347">Helicase</keyword>
<dbReference type="EC" id="5.6.2.3" evidence="1"/>
<proteinExistence type="inferred from homology"/>
<dbReference type="Pfam" id="PF21530">
    <property type="entry name" value="Pif1_2B_dom"/>
    <property type="match status" value="1"/>
</dbReference>
<protein>
    <recommendedName>
        <fullName evidence="1">ATP-dependent DNA helicase</fullName>
        <ecNumber evidence="1">5.6.2.3</ecNumber>
    </recommendedName>
</protein>
<dbReference type="Pfam" id="PF05970">
    <property type="entry name" value="PIF1"/>
    <property type="match status" value="1"/>
</dbReference>
<keyword evidence="5" id="KW-1185">Reference proteome</keyword>
<dbReference type="PANTHER" id="PTHR10492">
    <property type="match status" value="1"/>
</dbReference>
<dbReference type="GO" id="GO:0006310">
    <property type="term" value="P:DNA recombination"/>
    <property type="evidence" value="ECO:0007669"/>
    <property type="project" value="UniProtKB-KW"/>
</dbReference>
<dbReference type="Gene3D" id="3.40.50.300">
    <property type="entry name" value="P-loop containing nucleotide triphosphate hydrolases"/>
    <property type="match status" value="1"/>
</dbReference>
<comment type="caution">
    <text evidence="4">The sequence shown here is derived from an EMBL/GenBank/DDBJ whole genome shotgun (WGS) entry which is preliminary data.</text>
</comment>
<dbReference type="Proteomes" id="UP000288716">
    <property type="component" value="Unassembled WGS sequence"/>
</dbReference>
<reference evidence="4 5" key="1">
    <citation type="journal article" date="2018" name="Gigascience">
        <title>Genomes of trombidid mites reveal novel predicted allergens and laterally-transferred genes associated with secondary metabolism.</title>
        <authorList>
            <person name="Dong X."/>
            <person name="Chaisiri K."/>
            <person name="Xia D."/>
            <person name="Armstrong S.D."/>
            <person name="Fang Y."/>
            <person name="Donnelly M.J."/>
            <person name="Kadowaki T."/>
            <person name="McGarry J.W."/>
            <person name="Darby A.C."/>
            <person name="Makepeace B.L."/>
        </authorList>
    </citation>
    <scope>NUCLEOTIDE SEQUENCE [LARGE SCALE GENOMIC DNA]</scope>
    <source>
        <strain evidence="4">UoL-UT</strain>
    </source>
</reference>
<evidence type="ECO:0000259" key="3">
    <source>
        <dbReference type="Pfam" id="PF21530"/>
    </source>
</evidence>
<dbReference type="GO" id="GO:0006281">
    <property type="term" value="P:DNA repair"/>
    <property type="evidence" value="ECO:0007669"/>
    <property type="project" value="UniProtKB-KW"/>
</dbReference>
<evidence type="ECO:0000256" key="1">
    <source>
        <dbReference type="RuleBase" id="RU363044"/>
    </source>
</evidence>
<comment type="cofactor">
    <cofactor evidence="1">
        <name>Mg(2+)</name>
        <dbReference type="ChEBI" id="CHEBI:18420"/>
    </cofactor>
</comment>
<dbReference type="GO" id="GO:0043139">
    <property type="term" value="F:5'-3' DNA helicase activity"/>
    <property type="evidence" value="ECO:0007669"/>
    <property type="project" value="UniProtKB-EC"/>
</dbReference>
<dbReference type="GO" id="GO:0016887">
    <property type="term" value="F:ATP hydrolysis activity"/>
    <property type="evidence" value="ECO:0007669"/>
    <property type="project" value="RHEA"/>
</dbReference>
<accession>A0A443SGG1</accession>
<feature type="non-terminal residue" evidence="4">
    <location>
        <position position="597"/>
    </location>
</feature>
<dbReference type="SUPFAM" id="SSF52540">
    <property type="entry name" value="P-loop containing nucleoside triphosphate hydrolases"/>
    <property type="match status" value="2"/>
</dbReference>
<dbReference type="STRING" id="299467.A0A443SGG1"/>
<feature type="non-terminal residue" evidence="4">
    <location>
        <position position="1"/>
    </location>
</feature>
<keyword evidence="1" id="KW-0227">DNA damage</keyword>
<comment type="catalytic activity">
    <reaction evidence="1">
        <text>ATP + H2O = ADP + phosphate + H(+)</text>
        <dbReference type="Rhea" id="RHEA:13065"/>
        <dbReference type="ChEBI" id="CHEBI:15377"/>
        <dbReference type="ChEBI" id="CHEBI:15378"/>
        <dbReference type="ChEBI" id="CHEBI:30616"/>
        <dbReference type="ChEBI" id="CHEBI:43474"/>
        <dbReference type="ChEBI" id="CHEBI:456216"/>
        <dbReference type="EC" id="5.6.2.3"/>
    </reaction>
</comment>
<evidence type="ECO:0000313" key="5">
    <source>
        <dbReference type="Proteomes" id="UP000288716"/>
    </source>
</evidence>
<dbReference type="AlphaFoldDB" id="A0A443SGG1"/>
<dbReference type="OrthoDB" id="6509606at2759"/>
<evidence type="ECO:0000259" key="2">
    <source>
        <dbReference type="Pfam" id="PF05970"/>
    </source>
</evidence>
<gene>
    <name evidence="4" type="ORF">B4U80_06144</name>
</gene>
<dbReference type="InterPro" id="IPR027417">
    <property type="entry name" value="P-loop_NTPase"/>
</dbReference>
<name>A0A443SGG1_9ACAR</name>
<dbReference type="GO" id="GO:0005524">
    <property type="term" value="F:ATP binding"/>
    <property type="evidence" value="ECO:0007669"/>
    <property type="project" value="UniProtKB-KW"/>
</dbReference>
<sequence length="597" mass="68109">YLSASESAWRIFELPLHGRSHPVERLPVHLPGMNRVMFKEGKESEAIEQNCNTKLTAYFELNKCDADARQMKYEDIPLKYRWMNNTKQWQKRKNCTTIVSRIMSVSSRSVELFHLKLLLRNVTGAISFNDLKTVGNVVFDTFREAAVALGLVTTDTEMIDVLKEACEILLPFQLRDFYVYMLIGCENINAKDLWTHFKSELSEGITEAEALQQINDKLEKENFSLSDFGMEKFETAVEPQVEIVDYEFHRNQYELMYSMLNSEQKFAFETINKAICNPALGNCYYIDGIGGSGKTFVYRCLIHYAMVQRKKVYTIAWTGIAAILLPFGKTAHRSFQLPFGLKEKSTLFWNNKTKQSLKSIDIFIWDEASMIPAAALDSIDTGLRDICSNEVPFGGKIMLLGGDFRQVLPVVKRAGKTQIINSTIKSSQLWNQFFNMSLIENMRCATDSKDYSDWLLTIGNGTKKCVIVGDDLYCTDLVKEMYENANITDYLPQAILAPRNEDVNAINNRILRIIPGDIHELQGIDYVTSRGTDSTDEMTDLTYPLEYVNSLTPSGFPPHKLYLKIGAIIMLIRNLSVSDGLCNGTRLIVKEYYLVKY</sequence>
<feature type="domain" description="DNA helicase Pif1-like DEAD-box helicase" evidence="2">
    <location>
        <begin position="259"/>
        <end position="463"/>
    </location>
</feature>